<feature type="region of interest" description="Disordered" evidence="1">
    <location>
        <begin position="1"/>
        <end position="28"/>
    </location>
</feature>
<proteinExistence type="predicted"/>
<protein>
    <submittedName>
        <fullName evidence="2">Uncharacterized protein</fullName>
    </submittedName>
</protein>
<feature type="non-terminal residue" evidence="2">
    <location>
        <position position="77"/>
    </location>
</feature>
<evidence type="ECO:0000313" key="2">
    <source>
        <dbReference type="EMBL" id="KAJ3175109.1"/>
    </source>
</evidence>
<keyword evidence="3" id="KW-1185">Reference proteome</keyword>
<sequence length="77" mass="7919">MAAAAGAGAGPLPAPAPNPLAGYNLPGQPRRNEFYITRRLGKLSNFIGPAATNPNAALAPNPNIQASALIAMRERVE</sequence>
<accession>A0AAD5THX5</accession>
<gene>
    <name evidence="2" type="ORF">HDU87_006506</name>
</gene>
<organism evidence="2 3">
    <name type="scientific">Geranomyces variabilis</name>
    <dbReference type="NCBI Taxonomy" id="109894"/>
    <lineage>
        <taxon>Eukaryota</taxon>
        <taxon>Fungi</taxon>
        <taxon>Fungi incertae sedis</taxon>
        <taxon>Chytridiomycota</taxon>
        <taxon>Chytridiomycota incertae sedis</taxon>
        <taxon>Chytridiomycetes</taxon>
        <taxon>Spizellomycetales</taxon>
        <taxon>Powellomycetaceae</taxon>
        <taxon>Geranomyces</taxon>
    </lineage>
</organism>
<dbReference type="Proteomes" id="UP001212152">
    <property type="component" value="Unassembled WGS sequence"/>
</dbReference>
<dbReference type="AlphaFoldDB" id="A0AAD5THX5"/>
<dbReference type="EMBL" id="JADGJQ010000056">
    <property type="protein sequence ID" value="KAJ3175109.1"/>
    <property type="molecule type" value="Genomic_DNA"/>
</dbReference>
<comment type="caution">
    <text evidence="2">The sequence shown here is derived from an EMBL/GenBank/DDBJ whole genome shotgun (WGS) entry which is preliminary data.</text>
</comment>
<reference evidence="2" key="1">
    <citation type="submission" date="2020-05" db="EMBL/GenBank/DDBJ databases">
        <title>Phylogenomic resolution of chytrid fungi.</title>
        <authorList>
            <person name="Stajich J.E."/>
            <person name="Amses K."/>
            <person name="Simmons R."/>
            <person name="Seto K."/>
            <person name="Myers J."/>
            <person name="Bonds A."/>
            <person name="Quandt C.A."/>
            <person name="Barry K."/>
            <person name="Liu P."/>
            <person name="Grigoriev I."/>
            <person name="Longcore J.E."/>
            <person name="James T.Y."/>
        </authorList>
    </citation>
    <scope>NUCLEOTIDE SEQUENCE</scope>
    <source>
        <strain evidence="2">JEL0379</strain>
    </source>
</reference>
<evidence type="ECO:0000313" key="3">
    <source>
        <dbReference type="Proteomes" id="UP001212152"/>
    </source>
</evidence>
<name>A0AAD5THX5_9FUNG</name>
<evidence type="ECO:0000256" key="1">
    <source>
        <dbReference type="SAM" id="MobiDB-lite"/>
    </source>
</evidence>